<keyword evidence="2" id="KW-1185">Reference proteome</keyword>
<dbReference type="PANTHER" id="PTHR48228:SF5">
    <property type="entry name" value="ALPHA-METHYLACYL-COA RACEMASE"/>
    <property type="match status" value="1"/>
</dbReference>
<dbReference type="GO" id="GO:0016740">
    <property type="term" value="F:transferase activity"/>
    <property type="evidence" value="ECO:0007669"/>
    <property type="project" value="UniProtKB-KW"/>
</dbReference>
<dbReference type="Gene3D" id="3.40.50.10540">
    <property type="entry name" value="Crotonobetainyl-coa:carnitine coa-transferase, domain 1"/>
    <property type="match status" value="1"/>
</dbReference>
<dbReference type="Proteomes" id="UP000238954">
    <property type="component" value="Chromosome"/>
</dbReference>
<name>A0A2S8B5W9_9SPHN</name>
<dbReference type="InterPro" id="IPR050509">
    <property type="entry name" value="CoA-transferase_III"/>
</dbReference>
<evidence type="ECO:0000313" key="2">
    <source>
        <dbReference type="Proteomes" id="UP000238954"/>
    </source>
</evidence>
<proteinExistence type="predicted"/>
<evidence type="ECO:0000313" key="1">
    <source>
        <dbReference type="EMBL" id="PQM27740.1"/>
    </source>
</evidence>
<dbReference type="EMBL" id="PHFW01000002">
    <property type="protein sequence ID" value="PQM27740.1"/>
    <property type="molecule type" value="Genomic_DNA"/>
</dbReference>
<gene>
    <name evidence="1" type="ORF">CVO77_04015</name>
</gene>
<dbReference type="InterPro" id="IPR003673">
    <property type="entry name" value="CoA-Trfase_fam_III"/>
</dbReference>
<dbReference type="AlphaFoldDB" id="A0A2S8B5W9"/>
<dbReference type="RefSeq" id="WP_105998002.1">
    <property type="nucleotide sequence ID" value="NZ_CM009578.1"/>
</dbReference>
<dbReference type="InterPro" id="IPR023606">
    <property type="entry name" value="CoA-Trfase_III_dom_1_sf"/>
</dbReference>
<dbReference type="PANTHER" id="PTHR48228">
    <property type="entry name" value="SUCCINYL-COA--D-CITRAMALATE COA-TRANSFERASE"/>
    <property type="match status" value="1"/>
</dbReference>
<organism evidence="1 2">
    <name type="scientific">Sphingopyxis lindanitolerans</name>
    <dbReference type="NCBI Taxonomy" id="2054227"/>
    <lineage>
        <taxon>Bacteria</taxon>
        <taxon>Pseudomonadati</taxon>
        <taxon>Pseudomonadota</taxon>
        <taxon>Alphaproteobacteria</taxon>
        <taxon>Sphingomonadales</taxon>
        <taxon>Sphingomonadaceae</taxon>
        <taxon>Sphingopyxis</taxon>
    </lineage>
</organism>
<dbReference type="OrthoDB" id="4909260at2"/>
<comment type="caution">
    <text evidence="1">The sequence shown here is derived from an EMBL/GenBank/DDBJ whole genome shotgun (WGS) entry which is preliminary data.</text>
</comment>
<sequence>MIAGLVELVESRALVLGLGSLRAADLLARDLPGGGVARCSVLHAADGAYAFNLARGDDRDLIPALTGRSGDPWDALAHAIADEGGGAIYDRALSFHMPVARLGEVHEATALDGEFDGTPSAAGSRVIDMSALWAGPLCAGLLARAGAEVLRIDSIGRPDPTPRVSPGLDRRINAGKRHLALDLRRAADRARLLDRIAAADILVTSARPAALGRLGLTPEALFARHPRLIWVAVTAYGFSGRAAERVGFGDDCAVAGGLVAWRGGRPELTGDAVADPLTGIEAARSVLAALAGRRAGGALNEPVLLDISLARVARGYARRLEP</sequence>
<dbReference type="SUPFAM" id="SSF89796">
    <property type="entry name" value="CoA-transferase family III (CaiB/BaiF)"/>
    <property type="match status" value="1"/>
</dbReference>
<keyword evidence="1" id="KW-0808">Transferase</keyword>
<protein>
    <submittedName>
        <fullName evidence="1">CoA transferase</fullName>
    </submittedName>
</protein>
<accession>A0A2S8B5W9</accession>
<reference evidence="2" key="1">
    <citation type="submission" date="2017-11" db="EMBL/GenBank/DDBJ databases">
        <title>The complete genome sequence of Sphingopyxis pomeranensis sp. nov. strain WS5A3p.</title>
        <authorList>
            <person name="Kaminski M.A."/>
        </authorList>
    </citation>
    <scope>NUCLEOTIDE SEQUENCE [LARGE SCALE GENOMIC DNA]</scope>
    <source>
        <strain evidence="2">WS5A3p</strain>
    </source>
</reference>
<dbReference type="Pfam" id="PF02515">
    <property type="entry name" value="CoA_transf_3"/>
    <property type="match status" value="1"/>
</dbReference>